<evidence type="ECO:0000256" key="1">
    <source>
        <dbReference type="SAM" id="MobiDB-lite"/>
    </source>
</evidence>
<sequence length="386" mass="41510">MVMEVVHEDMGEGNMQCTDHPYKNSTPGGICAFCLQEKLGKLVSSSFPAPISSSPSSSSSPSFRSDFGGATSSATTAAATATATSLQVRHHVSSSTNTHGYCSRRSRLPFVLTQRKKKNKDGAMPATSDSTNIFFKRSKSTTTPRRGIHLLDENFPQDYSPHKRGFWSFLYLSKHPNTAKKIETQCKDLNFPSSIVSSVASSSMNNDGTIKSRDKKKEEFVGGDENESPRKVSRSRSVGCGSRSFSGDFFERISTGFGDCTLRRVESQREGKPKLPSVHKNGGNNGQDRIKERVRCGGIFSGFSITSSSSSSSSSFNWASSSTEGTAATATVGHLSHGRSKSWGWTFASPMRAFSKPSSGKRDSSSSNKNATPNLAAIPSLLTVGG</sequence>
<dbReference type="EMBL" id="JBFOLK010000006">
    <property type="protein sequence ID" value="KAL2506877.1"/>
    <property type="molecule type" value="Genomic_DNA"/>
</dbReference>
<proteinExistence type="predicted"/>
<dbReference type="PANTHER" id="PTHR34460:SF2">
    <property type="entry name" value="OS04G0405500 PROTEIN"/>
    <property type="match status" value="1"/>
</dbReference>
<feature type="region of interest" description="Disordered" evidence="1">
    <location>
        <begin position="267"/>
        <end position="289"/>
    </location>
</feature>
<keyword evidence="3" id="KW-1185">Reference proteome</keyword>
<dbReference type="Proteomes" id="UP001604336">
    <property type="component" value="Unassembled WGS sequence"/>
</dbReference>
<feature type="region of interest" description="Disordered" evidence="1">
    <location>
        <begin position="198"/>
        <end position="240"/>
    </location>
</feature>
<gene>
    <name evidence="2" type="ORF">Adt_22498</name>
</gene>
<evidence type="ECO:0000313" key="2">
    <source>
        <dbReference type="EMBL" id="KAL2506877.1"/>
    </source>
</evidence>
<protein>
    <recommendedName>
        <fullName evidence="4">Vitellogenin-like protein</fullName>
    </recommendedName>
</protein>
<name>A0ABD1T2C1_9LAMI</name>
<reference evidence="3" key="1">
    <citation type="submission" date="2024-07" db="EMBL/GenBank/DDBJ databases">
        <title>Two chromosome-level genome assemblies of Korean endemic species Abeliophyllum distichum and Forsythia ovata (Oleaceae).</title>
        <authorList>
            <person name="Jang H."/>
        </authorList>
    </citation>
    <scope>NUCLEOTIDE SEQUENCE [LARGE SCALE GENOMIC DNA]</scope>
</reference>
<evidence type="ECO:0000313" key="3">
    <source>
        <dbReference type="Proteomes" id="UP001604336"/>
    </source>
</evidence>
<comment type="caution">
    <text evidence="2">The sequence shown here is derived from an EMBL/GenBank/DDBJ whole genome shotgun (WGS) entry which is preliminary data.</text>
</comment>
<accession>A0ABD1T2C1</accession>
<evidence type="ECO:0008006" key="4">
    <source>
        <dbReference type="Google" id="ProtNLM"/>
    </source>
</evidence>
<dbReference type="PANTHER" id="PTHR34460">
    <property type="entry name" value="VITELLOGENIN-LIKE PROTEIN"/>
    <property type="match status" value="1"/>
</dbReference>
<feature type="region of interest" description="Disordered" evidence="1">
    <location>
        <begin position="46"/>
        <end position="71"/>
    </location>
</feature>
<organism evidence="2 3">
    <name type="scientific">Abeliophyllum distichum</name>
    <dbReference type="NCBI Taxonomy" id="126358"/>
    <lineage>
        <taxon>Eukaryota</taxon>
        <taxon>Viridiplantae</taxon>
        <taxon>Streptophyta</taxon>
        <taxon>Embryophyta</taxon>
        <taxon>Tracheophyta</taxon>
        <taxon>Spermatophyta</taxon>
        <taxon>Magnoliopsida</taxon>
        <taxon>eudicotyledons</taxon>
        <taxon>Gunneridae</taxon>
        <taxon>Pentapetalae</taxon>
        <taxon>asterids</taxon>
        <taxon>lamiids</taxon>
        <taxon>Lamiales</taxon>
        <taxon>Oleaceae</taxon>
        <taxon>Forsythieae</taxon>
        <taxon>Abeliophyllum</taxon>
    </lineage>
</organism>
<dbReference type="AlphaFoldDB" id="A0ABD1T2C1"/>
<feature type="region of interest" description="Disordered" evidence="1">
    <location>
        <begin position="354"/>
        <end position="386"/>
    </location>
</feature>
<feature type="compositionally biased region" description="Basic and acidic residues" evidence="1">
    <location>
        <begin position="210"/>
        <end position="220"/>
    </location>
</feature>